<keyword evidence="2" id="KW-1185">Reference proteome</keyword>
<dbReference type="Proteomes" id="UP000249341">
    <property type="component" value="Unassembled WGS sequence"/>
</dbReference>
<name>A0A327YWV8_9ACTN</name>
<evidence type="ECO:0000313" key="2">
    <source>
        <dbReference type="Proteomes" id="UP000249341"/>
    </source>
</evidence>
<dbReference type="EMBL" id="QLMJ01000033">
    <property type="protein sequence ID" value="RAK25497.1"/>
    <property type="molecule type" value="Genomic_DNA"/>
</dbReference>
<comment type="caution">
    <text evidence="1">The sequence shown here is derived from an EMBL/GenBank/DDBJ whole genome shotgun (WGS) entry which is preliminary data.</text>
</comment>
<accession>A0A327YWV8</accession>
<proteinExistence type="predicted"/>
<dbReference type="RefSeq" id="WP_111655141.1">
    <property type="nucleotide sequence ID" value="NZ_JACHWI010000001.1"/>
</dbReference>
<evidence type="ECO:0000313" key="1">
    <source>
        <dbReference type="EMBL" id="RAK25497.1"/>
    </source>
</evidence>
<dbReference type="OrthoDB" id="3352716at2"/>
<reference evidence="1 2" key="1">
    <citation type="submission" date="2018-06" db="EMBL/GenBank/DDBJ databases">
        <title>Genomic Encyclopedia of Type Strains, Phase III (KMG-III): the genomes of soil and plant-associated and newly described type strains.</title>
        <authorList>
            <person name="Whitman W."/>
        </authorList>
    </citation>
    <scope>NUCLEOTIDE SEQUENCE [LARGE SCALE GENOMIC DNA]</scope>
    <source>
        <strain evidence="1 2">CGMCC 4.7090</strain>
    </source>
</reference>
<organism evidence="1 2">
    <name type="scientific">Actinoplanes lutulentus</name>
    <dbReference type="NCBI Taxonomy" id="1287878"/>
    <lineage>
        <taxon>Bacteria</taxon>
        <taxon>Bacillati</taxon>
        <taxon>Actinomycetota</taxon>
        <taxon>Actinomycetes</taxon>
        <taxon>Micromonosporales</taxon>
        <taxon>Micromonosporaceae</taxon>
        <taxon>Actinoplanes</taxon>
    </lineage>
</organism>
<protein>
    <submittedName>
        <fullName evidence="1">Uncharacterized protein</fullName>
    </submittedName>
</protein>
<dbReference type="AlphaFoldDB" id="A0A327YWV8"/>
<sequence length="231" mass="25643">MSSSFGKRIVTVCFDRDSDANWFAASELLDELLSTNGTLVERFRVRHLPLLGWLTRFFAYWLINASRRSGAVTAAAGGRMCRLDLDRTAASGADRAAARWRDWHTQVAATTPAARSWEDFLTQHQSAPDKLSEAEARRRFEHQPRVLAMLAHPGDQRLDPYELGLYQAGEATYVGFYWRAALVGDALITTDGNLMRAASNSLADRFRFLNQACAYLGALHGSARVCALAAD</sequence>
<gene>
    <name evidence="1" type="ORF">B0I29_13336</name>
</gene>